<keyword evidence="3 5" id="KW-0808">Transferase</keyword>
<dbReference type="AlphaFoldDB" id="A0A0T6BDJ5"/>
<protein>
    <submittedName>
        <fullName evidence="5">Glucuronosyltransferase</fullName>
    </submittedName>
</protein>
<evidence type="ECO:0000313" key="6">
    <source>
        <dbReference type="Proteomes" id="UP000051574"/>
    </source>
</evidence>
<evidence type="ECO:0000313" key="5">
    <source>
        <dbReference type="EMBL" id="KRT85432.1"/>
    </source>
</evidence>
<dbReference type="Proteomes" id="UP000051574">
    <property type="component" value="Unassembled WGS sequence"/>
</dbReference>
<accession>A0A0T6BDJ5</accession>
<gene>
    <name evidence="5" type="ORF">AMK59_2919</name>
</gene>
<dbReference type="Pfam" id="PF00201">
    <property type="entry name" value="UDPGT"/>
    <property type="match status" value="1"/>
</dbReference>
<keyword evidence="4" id="KW-0732">Signal</keyword>
<evidence type="ECO:0000256" key="3">
    <source>
        <dbReference type="ARBA" id="ARBA00022679"/>
    </source>
</evidence>
<name>A0A0T6BDJ5_9SCAR</name>
<dbReference type="GO" id="GO:0008194">
    <property type="term" value="F:UDP-glycosyltransferase activity"/>
    <property type="evidence" value="ECO:0007669"/>
    <property type="project" value="InterPro"/>
</dbReference>
<keyword evidence="6" id="KW-1185">Reference proteome</keyword>
<evidence type="ECO:0000256" key="1">
    <source>
        <dbReference type="ARBA" id="ARBA00009995"/>
    </source>
</evidence>
<dbReference type="InterPro" id="IPR050271">
    <property type="entry name" value="UDP-glycosyltransferase"/>
</dbReference>
<dbReference type="OrthoDB" id="5835829at2759"/>
<dbReference type="InterPro" id="IPR002213">
    <property type="entry name" value="UDP_glucos_trans"/>
</dbReference>
<dbReference type="EMBL" id="LJIG01001508">
    <property type="protein sequence ID" value="KRT85432.1"/>
    <property type="molecule type" value="Genomic_DNA"/>
</dbReference>
<dbReference type="SUPFAM" id="SSF53756">
    <property type="entry name" value="UDP-Glycosyltransferase/glycogen phosphorylase"/>
    <property type="match status" value="1"/>
</dbReference>
<feature type="signal peptide" evidence="4">
    <location>
        <begin position="1"/>
        <end position="18"/>
    </location>
</feature>
<dbReference type="PANTHER" id="PTHR48043">
    <property type="entry name" value="EG:EG0003.4 PROTEIN-RELATED"/>
    <property type="match status" value="1"/>
</dbReference>
<comment type="similarity">
    <text evidence="1">Belongs to the UDP-glycosyltransferase family.</text>
</comment>
<evidence type="ECO:0000256" key="4">
    <source>
        <dbReference type="SAM" id="SignalP"/>
    </source>
</evidence>
<feature type="chain" id="PRO_5006668591" evidence="4">
    <location>
        <begin position="19"/>
        <end position="274"/>
    </location>
</feature>
<evidence type="ECO:0000256" key="2">
    <source>
        <dbReference type="ARBA" id="ARBA00022676"/>
    </source>
</evidence>
<proteinExistence type="inferred from homology"/>
<reference evidence="5 6" key="1">
    <citation type="submission" date="2015-09" db="EMBL/GenBank/DDBJ databases">
        <title>Draft genome of the scarab beetle Oryctes borbonicus.</title>
        <authorList>
            <person name="Meyer J.M."/>
            <person name="Markov G.V."/>
            <person name="Baskaran P."/>
            <person name="Herrmann M."/>
            <person name="Sommer R.J."/>
            <person name="Roedelsperger C."/>
        </authorList>
    </citation>
    <scope>NUCLEOTIDE SEQUENCE [LARGE SCALE GENOMIC DNA]</scope>
    <source>
        <strain evidence="5">OB123</strain>
        <tissue evidence="5">Whole animal</tissue>
    </source>
</reference>
<comment type="caution">
    <text evidence="5">The sequence shown here is derived from an EMBL/GenBank/DDBJ whole genome shotgun (WGS) entry which is preliminary data.</text>
</comment>
<sequence>MHYLWLILCAALLKIANSANILFVTVLPSPSHHIWHEVLVKGLLKNGHNITMLSYDEPTFKSTNYTALQLDPYAIFTEGENVNFMKDIGKSFLSEQLEIWRFTVAIAKETLKAERFKQLTEYPKNSFELIIFDMTLSFHFLPLIDHFGKIPAIGTSPYATAPYIGDAFGHHFCTYFPDTSLPYADEMTFLQRVLNTIVYGVAIGVKYYYRTKLDEIVKEKFGENVGSIKEYEDRIGLLLTNYDPILDFPVPVPPQIIPVGGLSAKPSEKLPEVL</sequence>
<keyword evidence="2" id="KW-0328">Glycosyltransferase</keyword>
<organism evidence="5 6">
    <name type="scientific">Oryctes borbonicus</name>
    <dbReference type="NCBI Taxonomy" id="1629725"/>
    <lineage>
        <taxon>Eukaryota</taxon>
        <taxon>Metazoa</taxon>
        <taxon>Ecdysozoa</taxon>
        <taxon>Arthropoda</taxon>
        <taxon>Hexapoda</taxon>
        <taxon>Insecta</taxon>
        <taxon>Pterygota</taxon>
        <taxon>Neoptera</taxon>
        <taxon>Endopterygota</taxon>
        <taxon>Coleoptera</taxon>
        <taxon>Polyphaga</taxon>
        <taxon>Scarabaeiformia</taxon>
        <taxon>Scarabaeidae</taxon>
        <taxon>Dynastinae</taxon>
        <taxon>Oryctes</taxon>
    </lineage>
</organism>
<dbReference type="PANTHER" id="PTHR48043:SF159">
    <property type="entry name" value="EG:EG0003.4 PROTEIN-RELATED"/>
    <property type="match status" value="1"/>
</dbReference>